<evidence type="ECO:0000313" key="2">
    <source>
        <dbReference type="EMBL" id="OLY84660.1"/>
    </source>
</evidence>
<feature type="chain" id="PRO_5013362722" evidence="1">
    <location>
        <begin position="18"/>
        <end position="207"/>
    </location>
</feature>
<dbReference type="EMBL" id="LSSL01000417">
    <property type="protein sequence ID" value="OLY84660.1"/>
    <property type="molecule type" value="Genomic_DNA"/>
</dbReference>
<feature type="signal peptide" evidence="1">
    <location>
        <begin position="1"/>
        <end position="17"/>
    </location>
</feature>
<reference evidence="2 3" key="1">
    <citation type="journal article" date="2016" name="Mol. Biol. Evol.">
        <title>Genome-Wide Survey of Gut Fungi (Harpellales) Reveals the First Horizontally Transferred Ubiquitin Gene from a Mosquito Host.</title>
        <authorList>
            <person name="Wang Y."/>
            <person name="White M.M."/>
            <person name="Kvist S."/>
            <person name="Moncalvo J.M."/>
        </authorList>
    </citation>
    <scope>NUCLEOTIDE SEQUENCE [LARGE SCALE GENOMIC DNA]</scope>
    <source>
        <strain evidence="2 3">ALG-7-W6</strain>
    </source>
</reference>
<dbReference type="Proteomes" id="UP000187455">
    <property type="component" value="Unassembled WGS sequence"/>
</dbReference>
<evidence type="ECO:0000256" key="1">
    <source>
        <dbReference type="SAM" id="SignalP"/>
    </source>
</evidence>
<evidence type="ECO:0000313" key="3">
    <source>
        <dbReference type="Proteomes" id="UP000187455"/>
    </source>
</evidence>
<accession>A0A1R0H645</accession>
<keyword evidence="1" id="KW-0732">Signal</keyword>
<protein>
    <submittedName>
        <fullName evidence="2">Uncharacterized protein</fullName>
    </submittedName>
</protein>
<organism evidence="2 3">
    <name type="scientific">Smittium mucronatum</name>
    <dbReference type="NCBI Taxonomy" id="133383"/>
    <lineage>
        <taxon>Eukaryota</taxon>
        <taxon>Fungi</taxon>
        <taxon>Fungi incertae sedis</taxon>
        <taxon>Zoopagomycota</taxon>
        <taxon>Kickxellomycotina</taxon>
        <taxon>Harpellomycetes</taxon>
        <taxon>Harpellales</taxon>
        <taxon>Legeriomycetaceae</taxon>
        <taxon>Smittium</taxon>
    </lineage>
</organism>
<gene>
    <name evidence="2" type="ORF">AYI68_g1170</name>
</gene>
<name>A0A1R0H645_9FUNG</name>
<dbReference type="AlphaFoldDB" id="A0A1R0H645"/>
<sequence>MKFSILTGLVAVSAVFASVIREAADVPLEYGNQVDGAQFQDVNNLNERIMLQGVGPESGWRSEGHKYGRKYKCLKPIPKSVATITMGNLRSGCVGGSTNPDYKIFKRILCAFSKIELDPKQPKHGVRACTISPKTGQKWCATCFAHNDIAPEPSIRVWDRLTKPQQASICLDTIIHTSLNGFLANQCVNTLATSIYGPIGVHSYISN</sequence>
<comment type="caution">
    <text evidence="2">The sequence shown here is derived from an EMBL/GenBank/DDBJ whole genome shotgun (WGS) entry which is preliminary data.</text>
</comment>
<keyword evidence="3" id="KW-1185">Reference proteome</keyword>
<proteinExistence type="predicted"/>